<name>A0ABP7GQU6_9FLAO</name>
<evidence type="ECO:0000313" key="2">
    <source>
        <dbReference type="Proteomes" id="UP001500748"/>
    </source>
</evidence>
<sequence>MERNYLKEYIEFSNEFRKSGGSKESVGKLYDLLNELESLNRTKENNQVLSNVYILLGFHESAYDIFKETADVNNQKDVSKLYVMEQKAKTHGNNFIIKDIRKLQEKKKQAKLIVSDFVVSENDLYKFGIPQKEIVIFNKAVKDKIEVYFPDSETEKYIDIISEYLSWLADCKNDLIEFYNQNNEFTDEKADNDWYDTLDIYRVVITITTLEDIEAFIAAGDSFSQDHILDFEITNKTIISMNYDG</sequence>
<reference evidence="2" key="1">
    <citation type="journal article" date="2019" name="Int. J. Syst. Evol. Microbiol.">
        <title>The Global Catalogue of Microorganisms (GCM) 10K type strain sequencing project: providing services to taxonomists for standard genome sequencing and annotation.</title>
        <authorList>
            <consortium name="The Broad Institute Genomics Platform"/>
            <consortium name="The Broad Institute Genome Sequencing Center for Infectious Disease"/>
            <person name="Wu L."/>
            <person name="Ma J."/>
        </authorList>
    </citation>
    <scope>NUCLEOTIDE SEQUENCE [LARGE SCALE GENOMIC DNA]</scope>
    <source>
        <strain evidence="2">JCM 17337</strain>
    </source>
</reference>
<accession>A0ABP7GQU6</accession>
<dbReference type="RefSeq" id="WP_345145282.1">
    <property type="nucleotide sequence ID" value="NZ_BAABDU010000004.1"/>
</dbReference>
<comment type="caution">
    <text evidence="1">The sequence shown here is derived from an EMBL/GenBank/DDBJ whole genome shotgun (WGS) entry which is preliminary data.</text>
</comment>
<dbReference type="Proteomes" id="UP001500748">
    <property type="component" value="Unassembled WGS sequence"/>
</dbReference>
<dbReference type="EMBL" id="BAABDU010000004">
    <property type="protein sequence ID" value="GAA3772269.1"/>
    <property type="molecule type" value="Genomic_DNA"/>
</dbReference>
<organism evidence="1 2">
    <name type="scientific">Flavobacterium ginsengiterrae</name>
    <dbReference type="NCBI Taxonomy" id="871695"/>
    <lineage>
        <taxon>Bacteria</taxon>
        <taxon>Pseudomonadati</taxon>
        <taxon>Bacteroidota</taxon>
        <taxon>Flavobacteriia</taxon>
        <taxon>Flavobacteriales</taxon>
        <taxon>Flavobacteriaceae</taxon>
        <taxon>Flavobacterium</taxon>
    </lineage>
</organism>
<keyword evidence="2" id="KW-1185">Reference proteome</keyword>
<evidence type="ECO:0000313" key="1">
    <source>
        <dbReference type="EMBL" id="GAA3772269.1"/>
    </source>
</evidence>
<gene>
    <name evidence="1" type="ORF">GCM10022423_28210</name>
</gene>
<protein>
    <submittedName>
        <fullName evidence="1">Uncharacterized protein</fullName>
    </submittedName>
</protein>
<proteinExistence type="predicted"/>